<dbReference type="AlphaFoldDB" id="A0A9N8WGS3"/>
<evidence type="ECO:0000256" key="1">
    <source>
        <dbReference type="SAM" id="MobiDB-lite"/>
    </source>
</evidence>
<keyword evidence="3" id="KW-1185">Reference proteome</keyword>
<accession>A0A9N8WGS3</accession>
<sequence length="85" mass="9507">MGVCVTNRVTSVTDGTEECLHKNILNIKFQRPKNHLLLLGKALWSSLSGLSGSQWRIKNSKTAIDQNKTDLNRKRRSGSSIERLG</sequence>
<name>A0A9N8WGS3_9GLOM</name>
<organism evidence="2 3">
    <name type="scientific">Cetraspora pellucida</name>
    <dbReference type="NCBI Taxonomy" id="1433469"/>
    <lineage>
        <taxon>Eukaryota</taxon>
        <taxon>Fungi</taxon>
        <taxon>Fungi incertae sedis</taxon>
        <taxon>Mucoromycota</taxon>
        <taxon>Glomeromycotina</taxon>
        <taxon>Glomeromycetes</taxon>
        <taxon>Diversisporales</taxon>
        <taxon>Gigasporaceae</taxon>
        <taxon>Cetraspora</taxon>
    </lineage>
</organism>
<protein>
    <submittedName>
        <fullName evidence="2">13546_t:CDS:1</fullName>
    </submittedName>
</protein>
<comment type="caution">
    <text evidence="2">The sequence shown here is derived from an EMBL/GenBank/DDBJ whole genome shotgun (WGS) entry which is preliminary data.</text>
</comment>
<dbReference type="EMBL" id="CAJVQA010000596">
    <property type="protein sequence ID" value="CAG8482215.1"/>
    <property type="molecule type" value="Genomic_DNA"/>
</dbReference>
<gene>
    <name evidence="2" type="ORF">CPELLU_LOCUS1577</name>
</gene>
<dbReference type="Proteomes" id="UP000789759">
    <property type="component" value="Unassembled WGS sequence"/>
</dbReference>
<feature type="region of interest" description="Disordered" evidence="1">
    <location>
        <begin position="66"/>
        <end position="85"/>
    </location>
</feature>
<reference evidence="2" key="1">
    <citation type="submission" date="2021-06" db="EMBL/GenBank/DDBJ databases">
        <authorList>
            <person name="Kallberg Y."/>
            <person name="Tangrot J."/>
            <person name="Rosling A."/>
        </authorList>
    </citation>
    <scope>NUCLEOTIDE SEQUENCE</scope>
    <source>
        <strain evidence="2">FL966</strain>
    </source>
</reference>
<evidence type="ECO:0000313" key="3">
    <source>
        <dbReference type="Proteomes" id="UP000789759"/>
    </source>
</evidence>
<proteinExistence type="predicted"/>
<evidence type="ECO:0000313" key="2">
    <source>
        <dbReference type="EMBL" id="CAG8482215.1"/>
    </source>
</evidence>